<accession>A0A067LZM2</accession>
<sequence length="608" mass="67712">MEPHLLDIALINQLPDDVLLELLRHMISDNKTLIRASHVCCIWRRLIHETPSFWSRVELFVNEDAVDQRAAFWISRAGMCPLTVELAWRKRVIDGKLVYAVSPDTNRDDTRELFTAPVTRLAVILRESMGHLRELEIHDSAINPLGFDFFTTIFETLKGNTPMLQRLAIVLDKPNTSIIPRPSVPFELSPGSVISVEVKLSHCLPTYAPSFSTRITRLSILVGTDVDQILEAVRPCHNLISLNIQESRPIRFLRTILPSEPSPISLSALAHLRLSRIPHTDTILNAIESSSLRSLRIEAPQWGGNMVATVASTLQKCDGLVELVLGGIGLPAIRTRDYAVEQPPIILPALTKCLILGNCSELYSLRERLILPQLRSLDLAYCPGLPSLHSITSSARLKEVRLISIADEMTTEWPTTLLSISTLTRVILVDCPVRFLECLDLPSLQTLVIIAPPRLTPGHSDGPSLRCFVKQLGPNPPLQVLLMLSVDISNEDLIWCLERLPHLKVLVVRRCTASDAALEALVYSSIEGAEAHQLLLPRLNYIELSNFSPQSIIKFLKSRNDTSLTRGRGGKAPRPVKGKVGFDSEKHKPTIQEIDTIHSLSLGIFEAK</sequence>
<proteinExistence type="predicted"/>
<evidence type="ECO:0000313" key="2">
    <source>
        <dbReference type="EMBL" id="KDQ07815.1"/>
    </source>
</evidence>
<gene>
    <name evidence="2" type="ORF">BOTBODRAFT_180383</name>
</gene>
<dbReference type="Gene3D" id="3.80.10.10">
    <property type="entry name" value="Ribonuclease Inhibitor"/>
    <property type="match status" value="1"/>
</dbReference>
<dbReference type="AlphaFoldDB" id="A0A067LZM2"/>
<dbReference type="EMBL" id="KL198100">
    <property type="protein sequence ID" value="KDQ07815.1"/>
    <property type="molecule type" value="Genomic_DNA"/>
</dbReference>
<name>A0A067LZM2_BOTB1</name>
<feature type="domain" description="F-box" evidence="1">
    <location>
        <begin position="8"/>
        <end position="57"/>
    </location>
</feature>
<keyword evidence="3" id="KW-1185">Reference proteome</keyword>
<dbReference type="PANTHER" id="PTHR38926">
    <property type="entry name" value="F-BOX DOMAIN CONTAINING PROTEIN, EXPRESSED"/>
    <property type="match status" value="1"/>
</dbReference>
<dbReference type="SUPFAM" id="SSF81383">
    <property type="entry name" value="F-box domain"/>
    <property type="match status" value="1"/>
</dbReference>
<dbReference type="PROSITE" id="PS50181">
    <property type="entry name" value="FBOX"/>
    <property type="match status" value="1"/>
</dbReference>
<dbReference type="PANTHER" id="PTHR38926:SF5">
    <property type="entry name" value="F-BOX AND LEUCINE-RICH REPEAT PROTEIN 6"/>
    <property type="match status" value="1"/>
</dbReference>
<dbReference type="SUPFAM" id="SSF52047">
    <property type="entry name" value="RNI-like"/>
    <property type="match status" value="1"/>
</dbReference>
<dbReference type="InParanoid" id="A0A067LZM2"/>
<dbReference type="InterPro" id="IPR001810">
    <property type="entry name" value="F-box_dom"/>
</dbReference>
<evidence type="ECO:0000259" key="1">
    <source>
        <dbReference type="PROSITE" id="PS50181"/>
    </source>
</evidence>
<protein>
    <recommendedName>
        <fullName evidence="1">F-box domain-containing protein</fullName>
    </recommendedName>
</protein>
<organism evidence="2 3">
    <name type="scientific">Botryobasidium botryosum (strain FD-172 SS1)</name>
    <dbReference type="NCBI Taxonomy" id="930990"/>
    <lineage>
        <taxon>Eukaryota</taxon>
        <taxon>Fungi</taxon>
        <taxon>Dikarya</taxon>
        <taxon>Basidiomycota</taxon>
        <taxon>Agaricomycotina</taxon>
        <taxon>Agaricomycetes</taxon>
        <taxon>Cantharellales</taxon>
        <taxon>Botryobasidiaceae</taxon>
        <taxon>Botryobasidium</taxon>
    </lineage>
</organism>
<reference evidence="3" key="1">
    <citation type="journal article" date="2014" name="Proc. Natl. Acad. Sci. U.S.A.">
        <title>Extensive sampling of basidiomycete genomes demonstrates inadequacy of the white-rot/brown-rot paradigm for wood decay fungi.</title>
        <authorList>
            <person name="Riley R."/>
            <person name="Salamov A.A."/>
            <person name="Brown D.W."/>
            <person name="Nagy L.G."/>
            <person name="Floudas D."/>
            <person name="Held B.W."/>
            <person name="Levasseur A."/>
            <person name="Lombard V."/>
            <person name="Morin E."/>
            <person name="Otillar R."/>
            <person name="Lindquist E.A."/>
            <person name="Sun H."/>
            <person name="LaButti K.M."/>
            <person name="Schmutz J."/>
            <person name="Jabbour D."/>
            <person name="Luo H."/>
            <person name="Baker S.E."/>
            <person name="Pisabarro A.G."/>
            <person name="Walton J.D."/>
            <person name="Blanchette R.A."/>
            <person name="Henrissat B."/>
            <person name="Martin F."/>
            <person name="Cullen D."/>
            <person name="Hibbett D.S."/>
            <person name="Grigoriev I.V."/>
        </authorList>
    </citation>
    <scope>NUCLEOTIDE SEQUENCE [LARGE SCALE GENOMIC DNA]</scope>
    <source>
        <strain evidence="3">FD-172 SS1</strain>
    </source>
</reference>
<dbReference type="InterPro" id="IPR032675">
    <property type="entry name" value="LRR_dom_sf"/>
</dbReference>
<dbReference type="InterPro" id="IPR036047">
    <property type="entry name" value="F-box-like_dom_sf"/>
</dbReference>
<dbReference type="Proteomes" id="UP000027195">
    <property type="component" value="Unassembled WGS sequence"/>
</dbReference>
<dbReference type="Pfam" id="PF12937">
    <property type="entry name" value="F-box-like"/>
    <property type="match status" value="1"/>
</dbReference>
<evidence type="ECO:0000313" key="3">
    <source>
        <dbReference type="Proteomes" id="UP000027195"/>
    </source>
</evidence>
<dbReference type="OrthoDB" id="2748248at2759"/>
<dbReference type="Gene3D" id="1.20.1280.50">
    <property type="match status" value="1"/>
</dbReference>
<dbReference type="HOGENOM" id="CLU_019609_0_0_1"/>